<dbReference type="GO" id="GO:0016482">
    <property type="term" value="P:cytosolic transport"/>
    <property type="evidence" value="ECO:0007669"/>
    <property type="project" value="UniProtKB-ARBA"/>
</dbReference>
<evidence type="ECO:0000256" key="10">
    <source>
        <dbReference type="ARBA" id="ARBA00081706"/>
    </source>
</evidence>
<comment type="similarity">
    <text evidence="3">Belongs to the adaptor complexes small subunit family.</text>
</comment>
<feature type="domain" description="AP complex mu/sigma subunit" evidence="11">
    <location>
        <begin position="3"/>
        <end position="142"/>
    </location>
</feature>
<dbReference type="GO" id="GO:0005829">
    <property type="term" value="C:cytosol"/>
    <property type="evidence" value="ECO:0007669"/>
    <property type="project" value="GOC"/>
</dbReference>
<dbReference type="FunFam" id="3.30.450.60:FF:000007">
    <property type="entry name" value="AP complex subunit sigma"/>
    <property type="match status" value="1"/>
</dbReference>
<dbReference type="SUPFAM" id="SSF64356">
    <property type="entry name" value="SNARE-like"/>
    <property type="match status" value="1"/>
</dbReference>
<keyword evidence="4" id="KW-0813">Transport</keyword>
<dbReference type="VEuPathDB" id="FungiDB:CCM_08132"/>
<dbReference type="GO" id="GO:0015031">
    <property type="term" value="P:protein transport"/>
    <property type="evidence" value="ECO:0007669"/>
    <property type="project" value="UniProtKB-KW"/>
</dbReference>
<evidence type="ECO:0000256" key="6">
    <source>
        <dbReference type="ARBA" id="ARBA00023034"/>
    </source>
</evidence>
<gene>
    <name evidence="12" type="ORF">A9K55_005289</name>
</gene>
<dbReference type="EMBL" id="CP023325">
    <property type="protein sequence ID" value="ATY64837.1"/>
    <property type="molecule type" value="Genomic_DNA"/>
</dbReference>
<evidence type="ECO:0000256" key="1">
    <source>
        <dbReference type="ARBA" id="ARBA00004555"/>
    </source>
</evidence>
<evidence type="ECO:0000256" key="7">
    <source>
        <dbReference type="ARBA" id="ARBA00023136"/>
    </source>
</evidence>
<keyword evidence="5" id="KW-0653">Protein transport</keyword>
<evidence type="ECO:0000256" key="8">
    <source>
        <dbReference type="ARBA" id="ARBA00023329"/>
    </source>
</evidence>
<dbReference type="GO" id="GO:0030121">
    <property type="term" value="C:AP-1 adaptor complex"/>
    <property type="evidence" value="ECO:0007669"/>
    <property type="project" value="InterPro"/>
</dbReference>
<protein>
    <recommendedName>
        <fullName evidence="9">AP-1 complex subunit sigma-1</fullName>
    </recommendedName>
    <alternativeName>
        <fullName evidence="10">Sigma1-adaptin</fullName>
    </alternativeName>
</protein>
<proteinExistence type="inferred from homology"/>
<dbReference type="InterPro" id="IPR044733">
    <property type="entry name" value="AP1_sigma"/>
</dbReference>
<evidence type="ECO:0000256" key="3">
    <source>
        <dbReference type="ARBA" id="ARBA00006972"/>
    </source>
</evidence>
<dbReference type="PANTHER" id="PTHR11753">
    <property type="entry name" value="ADAPTOR COMPLEXES SMALL SUBUNIT FAMILY"/>
    <property type="match status" value="1"/>
</dbReference>
<evidence type="ECO:0000256" key="5">
    <source>
        <dbReference type="ARBA" id="ARBA00022927"/>
    </source>
</evidence>
<dbReference type="InterPro" id="IPR016635">
    <property type="entry name" value="AP_complex_ssu"/>
</dbReference>
<dbReference type="Proteomes" id="UP000323067">
    <property type="component" value="Chromosome v"/>
</dbReference>
<comment type="subcellular location">
    <subcellularLocation>
        <location evidence="2">Cytoplasmic vesicle</location>
        <location evidence="2">Clathrin-coated vesicle membrane</location>
    </subcellularLocation>
    <subcellularLocation>
        <location evidence="1">Golgi apparatus</location>
    </subcellularLocation>
</comment>
<dbReference type="Gene3D" id="3.30.450.60">
    <property type="match status" value="1"/>
</dbReference>
<dbReference type="Pfam" id="PF01217">
    <property type="entry name" value="Clat_adaptor_s"/>
    <property type="match status" value="1"/>
</dbReference>
<name>A0A2H4SNZ4_CORMI</name>
<evidence type="ECO:0000256" key="9">
    <source>
        <dbReference type="ARBA" id="ARBA00074180"/>
    </source>
</evidence>
<dbReference type="InterPro" id="IPR011012">
    <property type="entry name" value="Longin-like_dom_sf"/>
</dbReference>
<keyword evidence="7" id="KW-0472">Membrane</keyword>
<reference evidence="12 13" key="1">
    <citation type="journal article" date="2017" name="BMC Genomics">
        <title>Chromosome level assembly and secondary metabolite potential of the parasitic fungus Cordyceps militaris.</title>
        <authorList>
            <person name="Kramer G.J."/>
            <person name="Nodwell J.R."/>
        </authorList>
    </citation>
    <scope>NUCLEOTIDE SEQUENCE [LARGE SCALE GENOMIC DNA]</scope>
    <source>
        <strain evidence="12 13">ATCC 34164</strain>
    </source>
</reference>
<keyword evidence="8" id="KW-0968">Cytoplasmic vesicle</keyword>
<dbReference type="AlphaFoldDB" id="A0A2H4SNZ4"/>
<organism evidence="12 13">
    <name type="scientific">Cordyceps militaris</name>
    <name type="common">Caterpillar fungus</name>
    <name type="synonym">Clavaria militaris</name>
    <dbReference type="NCBI Taxonomy" id="73501"/>
    <lineage>
        <taxon>Eukaryota</taxon>
        <taxon>Fungi</taxon>
        <taxon>Dikarya</taxon>
        <taxon>Ascomycota</taxon>
        <taxon>Pezizomycotina</taxon>
        <taxon>Sordariomycetes</taxon>
        <taxon>Hypocreomycetidae</taxon>
        <taxon>Hypocreales</taxon>
        <taxon>Cordycipitaceae</taxon>
        <taxon>Cordyceps</taxon>
    </lineage>
</organism>
<evidence type="ECO:0000256" key="2">
    <source>
        <dbReference type="ARBA" id="ARBA00004640"/>
    </source>
</evidence>
<dbReference type="CDD" id="cd14831">
    <property type="entry name" value="AP1_sigma"/>
    <property type="match status" value="1"/>
</dbReference>
<sequence>MAIRHLILLSRQGKVRLAKWFTTLSPKEKAKIVKDVSQLVLPRRTRMCNFLEYKDTKIVYRRYASLFFIAGCDADDNELITLEIIHRYVEQMDKYYGNVSELDIIFSFTKAYYVLDELLLAGELQESSKKNVLRCIGQQDSLEDMESPNKNCLPRTGSARIVFFYLLLQISCGVWGSLGFDNEGSRGCRVRMRTLGTVTGVLHGTRSTRNVREIARFNKKSQGTEHLFDEKRGRKGDMGTQAMKGLLWKRDPVSLVYRS</sequence>
<dbReference type="GO" id="GO:0035615">
    <property type="term" value="F:clathrin adaptor activity"/>
    <property type="evidence" value="ECO:0007669"/>
    <property type="project" value="InterPro"/>
</dbReference>
<evidence type="ECO:0000313" key="13">
    <source>
        <dbReference type="Proteomes" id="UP000323067"/>
    </source>
</evidence>
<keyword evidence="6" id="KW-0333">Golgi apparatus</keyword>
<dbReference type="OrthoDB" id="371463at2759"/>
<dbReference type="InterPro" id="IPR022775">
    <property type="entry name" value="AP_mu_sigma_su"/>
</dbReference>
<dbReference type="VEuPathDB" id="FungiDB:A9K55_005289"/>
<evidence type="ECO:0000256" key="4">
    <source>
        <dbReference type="ARBA" id="ARBA00022448"/>
    </source>
</evidence>
<accession>A0A2H4SNZ4</accession>
<evidence type="ECO:0000313" key="12">
    <source>
        <dbReference type="EMBL" id="ATY64837.1"/>
    </source>
</evidence>
<evidence type="ECO:0000259" key="11">
    <source>
        <dbReference type="Pfam" id="PF01217"/>
    </source>
</evidence>